<feature type="transmembrane region" description="Helical" evidence="7">
    <location>
        <begin position="260"/>
        <end position="279"/>
    </location>
</feature>
<dbReference type="Pfam" id="PF02322">
    <property type="entry name" value="Cyt_bd_oxida_II"/>
    <property type="match status" value="1"/>
</dbReference>
<feature type="transmembrane region" description="Helical" evidence="7">
    <location>
        <begin position="230"/>
        <end position="248"/>
    </location>
</feature>
<evidence type="ECO:0000256" key="1">
    <source>
        <dbReference type="ARBA" id="ARBA00004651"/>
    </source>
</evidence>
<protein>
    <submittedName>
        <fullName evidence="8">Cytochrome d ubiquinol oxidase subunit II</fullName>
    </submittedName>
</protein>
<reference evidence="8 11" key="2">
    <citation type="submission" date="2017-05" db="EMBL/GenBank/DDBJ databases">
        <title>Whole genome sequence of Pseudomonas putida isolate 1312 commercialized as a biostimulant.</title>
        <authorList>
            <person name="Crovadore J."/>
            <person name="Blanc P."/>
            <person name="Chablais R."/>
            <person name="Cochard B."/>
            <person name="Grizard D."/>
            <person name="Lefort F."/>
        </authorList>
    </citation>
    <scope>NUCLEOTIDE SEQUENCE [LARGE SCALE GENOMIC DNA]</scope>
    <source>
        <strain evidence="8 11">1312</strain>
    </source>
</reference>
<organism evidence="8 11">
    <name type="scientific">Pseudomonas putida</name>
    <name type="common">Arthrobacter siderocapsulatus</name>
    <dbReference type="NCBI Taxonomy" id="303"/>
    <lineage>
        <taxon>Bacteria</taxon>
        <taxon>Pseudomonadati</taxon>
        <taxon>Pseudomonadota</taxon>
        <taxon>Gammaproteobacteria</taxon>
        <taxon>Pseudomonadales</taxon>
        <taxon>Pseudomonadaceae</taxon>
        <taxon>Pseudomonas</taxon>
    </lineage>
</organism>
<feature type="transmembrane region" description="Helical" evidence="7">
    <location>
        <begin position="75"/>
        <end position="97"/>
    </location>
</feature>
<evidence type="ECO:0000256" key="4">
    <source>
        <dbReference type="ARBA" id="ARBA00022692"/>
    </source>
</evidence>
<dbReference type="EMBL" id="NFSB01000074">
    <property type="protein sequence ID" value="OUM33003.1"/>
    <property type="molecule type" value="Genomic_DNA"/>
</dbReference>
<evidence type="ECO:0000256" key="6">
    <source>
        <dbReference type="ARBA" id="ARBA00023136"/>
    </source>
</evidence>
<dbReference type="PANTHER" id="PTHR43141">
    <property type="entry name" value="CYTOCHROME BD2 SUBUNIT II"/>
    <property type="match status" value="1"/>
</dbReference>
<feature type="transmembrane region" description="Helical" evidence="7">
    <location>
        <begin position="158"/>
        <end position="179"/>
    </location>
</feature>
<name>A0A166LBY6_PSEPU</name>
<feature type="transmembrane region" description="Helical" evidence="7">
    <location>
        <begin position="191"/>
        <end position="215"/>
    </location>
</feature>
<dbReference type="NCBIfam" id="TIGR00203">
    <property type="entry name" value="cydB"/>
    <property type="match status" value="1"/>
</dbReference>
<dbReference type="Proteomes" id="UP000076857">
    <property type="component" value="Chromosome"/>
</dbReference>
<dbReference type="OrthoDB" id="9776710at2"/>
<dbReference type="GO" id="GO:0019646">
    <property type="term" value="P:aerobic electron transport chain"/>
    <property type="evidence" value="ECO:0007669"/>
    <property type="project" value="TreeGrafter"/>
</dbReference>
<dbReference type="GO" id="GO:0016682">
    <property type="term" value="F:oxidoreductase activity, acting on diphenols and related substances as donors, oxygen as acceptor"/>
    <property type="evidence" value="ECO:0007669"/>
    <property type="project" value="TreeGrafter"/>
</dbReference>
<keyword evidence="6 7" id="KW-0472">Membrane</keyword>
<evidence type="ECO:0000256" key="7">
    <source>
        <dbReference type="SAM" id="Phobius"/>
    </source>
</evidence>
<evidence type="ECO:0000256" key="5">
    <source>
        <dbReference type="ARBA" id="ARBA00022989"/>
    </source>
</evidence>
<keyword evidence="5 7" id="KW-1133">Transmembrane helix</keyword>
<evidence type="ECO:0000313" key="10">
    <source>
        <dbReference type="Proteomes" id="UP000076857"/>
    </source>
</evidence>
<accession>A0A166LBY6</accession>
<dbReference type="GO" id="GO:0005886">
    <property type="term" value="C:plasma membrane"/>
    <property type="evidence" value="ECO:0007669"/>
    <property type="project" value="UniProtKB-SubCell"/>
</dbReference>
<evidence type="ECO:0000313" key="9">
    <source>
        <dbReference type="EMBL" id="QJQ09980.1"/>
    </source>
</evidence>
<keyword evidence="3" id="KW-1003">Cell membrane</keyword>
<dbReference type="InterPro" id="IPR003317">
    <property type="entry name" value="Cyt-d_oxidase_su2"/>
</dbReference>
<reference evidence="9 10" key="1">
    <citation type="submission" date="2016-04" db="EMBL/GenBank/DDBJ databases">
        <authorList>
            <person name="Qiu J."/>
        </authorList>
    </citation>
    <scope>NUCLEOTIDE SEQUENCE [LARGE SCALE GENOMIC DNA]</scope>
    <source>
        <strain evidence="9 10">JQ581</strain>
    </source>
</reference>
<dbReference type="GO" id="GO:0070069">
    <property type="term" value="C:cytochrome complex"/>
    <property type="evidence" value="ECO:0007669"/>
    <property type="project" value="TreeGrafter"/>
</dbReference>
<dbReference type="PANTHER" id="PTHR43141:SF4">
    <property type="entry name" value="CYTOCHROME BD2 SUBUNIT II"/>
    <property type="match status" value="1"/>
</dbReference>
<feature type="transmembrane region" description="Helical" evidence="7">
    <location>
        <begin position="118"/>
        <end position="138"/>
    </location>
</feature>
<evidence type="ECO:0000256" key="3">
    <source>
        <dbReference type="ARBA" id="ARBA00022475"/>
    </source>
</evidence>
<proteinExistence type="inferred from homology"/>
<dbReference type="AlphaFoldDB" id="A0A166LBY6"/>
<feature type="transmembrane region" description="Helical" evidence="7">
    <location>
        <begin position="7"/>
        <end position="37"/>
    </location>
</feature>
<evidence type="ECO:0000256" key="2">
    <source>
        <dbReference type="ARBA" id="ARBA00007543"/>
    </source>
</evidence>
<feature type="transmembrane region" description="Helical" evidence="7">
    <location>
        <begin position="299"/>
        <end position="319"/>
    </location>
</feature>
<evidence type="ECO:0000313" key="8">
    <source>
        <dbReference type="EMBL" id="OUM33003.1"/>
    </source>
</evidence>
<dbReference type="Proteomes" id="UP000196082">
    <property type="component" value="Unassembled WGS sequence"/>
</dbReference>
<comment type="similarity">
    <text evidence="2">Belongs to the cytochrome ubiquinol oxidase subunit 2 family.</text>
</comment>
<dbReference type="GO" id="GO:0009055">
    <property type="term" value="F:electron transfer activity"/>
    <property type="evidence" value="ECO:0007669"/>
    <property type="project" value="TreeGrafter"/>
</dbReference>
<dbReference type="RefSeq" id="WP_063422924.1">
    <property type="nucleotide sequence ID" value="NZ_CP050951.1"/>
</dbReference>
<dbReference type="EMBL" id="CP050951">
    <property type="protein sequence ID" value="QJQ09980.1"/>
    <property type="molecule type" value="Genomic_DNA"/>
</dbReference>
<sequence length="335" mass="36683">MGIDLPLIWFLIIGFGVMMYVIMDGFDLGIGILFPFITDRDHRDTMVNTVAPVWDGNETWLVLGGAGLMAAFPKVYAILLSALYIPALGLLAGLIWRGVSFEFRFKADEAHKPFWDKAFTGGSYAAAFFQGVMLGAFIEGHAIVDGVATNGVMSWLTPFNVFCGVGVVVAYALLGATWLVLKTEGRLQASIIRACSPITLATVAAMLIVSIWTPLTHPAIFERWFSLPNFWFFLPVPVLVLVATWAILRSLRGAPHAGPFVWSLLLVFLGFTGLVISIWPYVLPPSLTIWEAAAPPQSLGFALVGALLIIPFILGYSAWSYYVFRGKVKDGEGYH</sequence>
<comment type="subcellular location">
    <subcellularLocation>
        <location evidence="1">Cell membrane</location>
        <topology evidence="1">Multi-pass membrane protein</topology>
    </subcellularLocation>
</comment>
<gene>
    <name evidence="9" type="primary">cydB</name>
    <name evidence="9" type="ORF">A3L25_011305</name>
    <name evidence="8" type="ORF">B8W72_12955</name>
</gene>
<reference evidence="9 10" key="3">
    <citation type="submission" date="2020-04" db="EMBL/GenBank/DDBJ databases">
        <title>Complete genome sequence of Pseudomonas putida strain JQ581.</title>
        <authorList>
            <person name="Mu Y."/>
        </authorList>
    </citation>
    <scope>NUCLEOTIDE SEQUENCE [LARGE SCALE GENOMIC DNA]</scope>
    <source>
        <strain evidence="9 10">JQ581</strain>
    </source>
</reference>
<keyword evidence="4 7" id="KW-0812">Transmembrane</keyword>
<evidence type="ECO:0000313" key="11">
    <source>
        <dbReference type="Proteomes" id="UP000196082"/>
    </source>
</evidence>